<dbReference type="EMBL" id="CADCVJ010000242">
    <property type="protein sequence ID" value="CAA9497049.1"/>
    <property type="molecule type" value="Genomic_DNA"/>
</dbReference>
<organism evidence="2">
    <name type="scientific">uncultured Solirubrobacteraceae bacterium</name>
    <dbReference type="NCBI Taxonomy" id="1162706"/>
    <lineage>
        <taxon>Bacteria</taxon>
        <taxon>Bacillati</taxon>
        <taxon>Actinomycetota</taxon>
        <taxon>Thermoleophilia</taxon>
        <taxon>Solirubrobacterales</taxon>
        <taxon>Solirubrobacteraceae</taxon>
        <taxon>environmental samples</taxon>
    </lineage>
</organism>
<feature type="compositionally biased region" description="Low complexity" evidence="1">
    <location>
        <begin position="69"/>
        <end position="83"/>
    </location>
</feature>
<gene>
    <name evidence="2" type="ORF">AVDCRST_MAG38-2976</name>
</gene>
<feature type="compositionally biased region" description="Basic residues" evidence="1">
    <location>
        <begin position="190"/>
        <end position="202"/>
    </location>
</feature>
<accession>A0A6J4SLP2</accession>
<proteinExistence type="predicted"/>
<protein>
    <submittedName>
        <fullName evidence="2">Uncharacterized protein</fullName>
    </submittedName>
</protein>
<feature type="compositionally biased region" description="Basic and acidic residues" evidence="1">
    <location>
        <begin position="98"/>
        <end position="108"/>
    </location>
</feature>
<reference evidence="2" key="1">
    <citation type="submission" date="2020-02" db="EMBL/GenBank/DDBJ databases">
        <authorList>
            <person name="Meier V. D."/>
        </authorList>
    </citation>
    <scope>NUCLEOTIDE SEQUENCE</scope>
    <source>
        <strain evidence="2">AVDCRST_MAG38</strain>
    </source>
</reference>
<evidence type="ECO:0000313" key="2">
    <source>
        <dbReference type="EMBL" id="CAA9497049.1"/>
    </source>
</evidence>
<feature type="compositionally biased region" description="Low complexity" evidence="1">
    <location>
        <begin position="121"/>
        <end position="140"/>
    </location>
</feature>
<sequence>GPPAARARLRGDLRPVEPYGRGRRHPGLATRPAAGGRRLHARGRRGHGPQPRPLRIGRRPAGDDRARAAHGAEAARAAAPVRPRGGGGRVRAAALRDSVVRHRGDHARPVHRARSRRDAARGPSRAASRRAAAVPRARPVGGAGSRSPPGPHQPRLRMHGPGLPSEPRDAGGADGLSARRRAGGPGARRAAARARARGHRRGGPAPAV</sequence>
<feature type="region of interest" description="Disordered" evidence="1">
    <location>
        <begin position="1"/>
        <end position="208"/>
    </location>
</feature>
<feature type="compositionally biased region" description="Basic residues" evidence="1">
    <location>
        <begin position="37"/>
        <end position="47"/>
    </location>
</feature>
<dbReference type="AlphaFoldDB" id="A0A6J4SLP2"/>
<name>A0A6J4SLP2_9ACTN</name>
<feature type="non-terminal residue" evidence="2">
    <location>
        <position position="1"/>
    </location>
</feature>
<feature type="non-terminal residue" evidence="2">
    <location>
        <position position="208"/>
    </location>
</feature>
<evidence type="ECO:0000256" key="1">
    <source>
        <dbReference type="SAM" id="MobiDB-lite"/>
    </source>
</evidence>